<protein>
    <submittedName>
        <fullName evidence="2">Uncharacterized protein</fullName>
    </submittedName>
</protein>
<name>A0A6J4REJ5_9ACTN</name>
<dbReference type="AlphaFoldDB" id="A0A6J4REJ5"/>
<evidence type="ECO:0000313" key="2">
    <source>
        <dbReference type="EMBL" id="CAA9471683.1"/>
    </source>
</evidence>
<sequence>MARDAVHGRTGAPGPLSLSQSPFVSGIGYPRVTLDRPTRMRFGPHEQDAAVKLCVWTGSSLAQRHLTSTPTSD</sequence>
<dbReference type="EMBL" id="CADCVQ010000007">
    <property type="protein sequence ID" value="CAA9471683.1"/>
    <property type="molecule type" value="Genomic_DNA"/>
</dbReference>
<organism evidence="2">
    <name type="scientific">uncultured Solirubrobacteraceae bacterium</name>
    <dbReference type="NCBI Taxonomy" id="1162706"/>
    <lineage>
        <taxon>Bacteria</taxon>
        <taxon>Bacillati</taxon>
        <taxon>Actinomycetota</taxon>
        <taxon>Thermoleophilia</taxon>
        <taxon>Solirubrobacterales</taxon>
        <taxon>Solirubrobacteraceae</taxon>
        <taxon>environmental samples</taxon>
    </lineage>
</organism>
<proteinExistence type="predicted"/>
<evidence type="ECO:0000256" key="1">
    <source>
        <dbReference type="SAM" id="MobiDB-lite"/>
    </source>
</evidence>
<accession>A0A6J4REJ5</accession>
<feature type="region of interest" description="Disordered" evidence="1">
    <location>
        <begin position="1"/>
        <end position="21"/>
    </location>
</feature>
<gene>
    <name evidence="2" type="ORF">AVDCRST_MAG67-74</name>
</gene>
<reference evidence="2" key="1">
    <citation type="submission" date="2020-02" db="EMBL/GenBank/DDBJ databases">
        <authorList>
            <person name="Meier V. D."/>
        </authorList>
    </citation>
    <scope>NUCLEOTIDE SEQUENCE</scope>
    <source>
        <strain evidence="2">AVDCRST_MAG67</strain>
    </source>
</reference>
<feature type="non-terminal residue" evidence="2">
    <location>
        <position position="73"/>
    </location>
</feature>